<dbReference type="AlphaFoldDB" id="G5IN31"/>
<name>G5IN31_9FIRM</name>
<dbReference type="RefSeq" id="WP_006782897.1">
    <property type="nucleotide sequence ID" value="NZ_CP040506.1"/>
</dbReference>
<organism evidence="2 3">
    <name type="scientific">Hungatella hathewayi WAL-18680</name>
    <dbReference type="NCBI Taxonomy" id="742737"/>
    <lineage>
        <taxon>Bacteria</taxon>
        <taxon>Bacillati</taxon>
        <taxon>Bacillota</taxon>
        <taxon>Clostridia</taxon>
        <taxon>Lachnospirales</taxon>
        <taxon>Lachnospiraceae</taxon>
        <taxon>Hungatella</taxon>
    </lineage>
</organism>
<sequence length="297" mass="33072">MENRYLCIDVGGSSIKYAVMDKELNFYEKGSEPTPYEGIERYLDVLEGIYRRLEGNVAGIAMSVPGMIDSERGICVTGGNLTYVEQFPLAKRLGERCQVPVTIMNDAKCAALAEVSCGALKGCQDAVVLVFGTGIGGAFIKDGKVHTGKHFAAGEFSFIMMEQECDLESSTWAKRNGSERLITMAARARGVSSEGVTGFDVFRWAEDGDELVRKALDKFTRDIAFMIMNFQVIFDPELFAIGGGISRQPLLLTYIRKNLEYYESMFPYRVPKAQVTTCQYFNDANLVGALQYYLERE</sequence>
<gene>
    <name evidence="2" type="ORF">HMPREF9473_04909</name>
</gene>
<dbReference type="SUPFAM" id="SSF53067">
    <property type="entry name" value="Actin-like ATPase domain"/>
    <property type="match status" value="1"/>
</dbReference>
<comment type="similarity">
    <text evidence="1">Belongs to the ROK (NagC/XylR) family.</text>
</comment>
<dbReference type="HOGENOM" id="CLU_036604_0_2_9"/>
<accession>G5IN31</accession>
<dbReference type="PATRIC" id="fig|742737.3.peg.4892"/>
<dbReference type="PANTHER" id="PTHR18964:SF170">
    <property type="entry name" value="SUGAR KINASE"/>
    <property type="match status" value="1"/>
</dbReference>
<evidence type="ECO:0000256" key="1">
    <source>
        <dbReference type="ARBA" id="ARBA00006479"/>
    </source>
</evidence>
<dbReference type="PANTHER" id="PTHR18964">
    <property type="entry name" value="ROK (REPRESSOR, ORF, KINASE) FAMILY"/>
    <property type="match status" value="1"/>
</dbReference>
<proteinExistence type="inferred from homology"/>
<dbReference type="Pfam" id="PF00480">
    <property type="entry name" value="ROK"/>
    <property type="match status" value="1"/>
</dbReference>
<evidence type="ECO:0000313" key="2">
    <source>
        <dbReference type="EMBL" id="EHI57002.1"/>
    </source>
</evidence>
<dbReference type="CDD" id="cd24152">
    <property type="entry name" value="ASKHA_NBD_ROK-like"/>
    <property type="match status" value="1"/>
</dbReference>
<protein>
    <recommendedName>
        <fullName evidence="4">ROK family protein</fullName>
    </recommendedName>
</protein>
<dbReference type="EMBL" id="ADLN01000127">
    <property type="protein sequence ID" value="EHI57002.1"/>
    <property type="molecule type" value="Genomic_DNA"/>
</dbReference>
<evidence type="ECO:0008006" key="4">
    <source>
        <dbReference type="Google" id="ProtNLM"/>
    </source>
</evidence>
<dbReference type="Gene3D" id="3.30.420.40">
    <property type="match status" value="2"/>
</dbReference>
<reference evidence="2 3" key="1">
    <citation type="submission" date="2011-08" db="EMBL/GenBank/DDBJ databases">
        <title>The Genome Sequence of Clostridium hathewayi WAL-18680.</title>
        <authorList>
            <consortium name="The Broad Institute Genome Sequencing Platform"/>
            <person name="Earl A."/>
            <person name="Ward D."/>
            <person name="Feldgarden M."/>
            <person name="Gevers D."/>
            <person name="Finegold S.M."/>
            <person name="Summanen P.H."/>
            <person name="Molitoris D.R."/>
            <person name="Song M."/>
            <person name="Daigneault M."/>
            <person name="Allen-Vercoe E."/>
            <person name="Young S.K."/>
            <person name="Zeng Q."/>
            <person name="Gargeya S."/>
            <person name="Fitzgerald M."/>
            <person name="Haas B."/>
            <person name="Abouelleil A."/>
            <person name="Alvarado L."/>
            <person name="Arachchi H.M."/>
            <person name="Berlin A."/>
            <person name="Brown A."/>
            <person name="Chapman S.B."/>
            <person name="Chen Z."/>
            <person name="Dunbar C."/>
            <person name="Freedman E."/>
            <person name="Gearin G."/>
            <person name="Gellesch M."/>
            <person name="Goldberg J."/>
            <person name="Griggs A."/>
            <person name="Gujja S."/>
            <person name="Heiman D."/>
            <person name="Howarth C."/>
            <person name="Larson L."/>
            <person name="Lui A."/>
            <person name="MacDonald P.J.P."/>
            <person name="Montmayeur A."/>
            <person name="Murphy C."/>
            <person name="Neiman D."/>
            <person name="Pearson M."/>
            <person name="Priest M."/>
            <person name="Roberts A."/>
            <person name="Saif S."/>
            <person name="Shea T."/>
            <person name="Shenoy N."/>
            <person name="Sisk P."/>
            <person name="Stolte C."/>
            <person name="Sykes S."/>
            <person name="Wortman J."/>
            <person name="Nusbaum C."/>
            <person name="Birren B."/>
        </authorList>
    </citation>
    <scope>NUCLEOTIDE SEQUENCE [LARGE SCALE GENOMIC DNA]</scope>
    <source>
        <strain evidence="2 3">WAL-18680</strain>
    </source>
</reference>
<comment type="caution">
    <text evidence="2">The sequence shown here is derived from an EMBL/GenBank/DDBJ whole genome shotgun (WGS) entry which is preliminary data.</text>
</comment>
<dbReference type="Proteomes" id="UP000005384">
    <property type="component" value="Unassembled WGS sequence"/>
</dbReference>
<dbReference type="OrthoDB" id="9795247at2"/>
<keyword evidence="3" id="KW-1185">Reference proteome</keyword>
<evidence type="ECO:0000313" key="3">
    <source>
        <dbReference type="Proteomes" id="UP000005384"/>
    </source>
</evidence>
<dbReference type="InterPro" id="IPR043129">
    <property type="entry name" value="ATPase_NBD"/>
</dbReference>
<dbReference type="InterPro" id="IPR000600">
    <property type="entry name" value="ROK"/>
</dbReference>